<dbReference type="AlphaFoldDB" id="A0A9D2BQ39"/>
<dbReference type="PROSITE" id="PS51900">
    <property type="entry name" value="CB"/>
    <property type="match status" value="1"/>
</dbReference>
<reference evidence="6" key="1">
    <citation type="journal article" date="2021" name="PeerJ">
        <title>Extensive microbial diversity within the chicken gut microbiome revealed by metagenomics and culture.</title>
        <authorList>
            <person name="Gilroy R."/>
            <person name="Ravi A."/>
            <person name="Getino M."/>
            <person name="Pursley I."/>
            <person name="Horton D.L."/>
            <person name="Alikhan N.F."/>
            <person name="Baker D."/>
            <person name="Gharbi K."/>
            <person name="Hall N."/>
            <person name="Watson M."/>
            <person name="Adriaenssens E.M."/>
            <person name="Foster-Nyarko E."/>
            <person name="Jarju S."/>
            <person name="Secka A."/>
            <person name="Antonio M."/>
            <person name="Oren A."/>
            <person name="Chaudhuri R.R."/>
            <person name="La Ragione R."/>
            <person name="Hildebrand F."/>
            <person name="Pallen M.J."/>
        </authorList>
    </citation>
    <scope>NUCLEOTIDE SEQUENCE</scope>
    <source>
        <strain evidence="6">ChiHecec2B26-12326</strain>
    </source>
</reference>
<dbReference type="Proteomes" id="UP000823847">
    <property type="component" value="Unassembled WGS sequence"/>
</dbReference>
<dbReference type="GO" id="GO:0003677">
    <property type="term" value="F:DNA binding"/>
    <property type="evidence" value="ECO:0007669"/>
    <property type="project" value="UniProtKB-UniRule"/>
</dbReference>
<dbReference type="PANTHER" id="PTHR30349:SF64">
    <property type="entry name" value="PROPHAGE INTEGRASE INTD-RELATED"/>
    <property type="match status" value="1"/>
</dbReference>
<accession>A0A9D2BQ39</accession>
<dbReference type="InterPro" id="IPR044068">
    <property type="entry name" value="CB"/>
</dbReference>
<dbReference type="InterPro" id="IPR025269">
    <property type="entry name" value="SAM-like_dom"/>
</dbReference>
<gene>
    <name evidence="6" type="ORF">H9848_02595</name>
</gene>
<evidence type="ECO:0000256" key="3">
    <source>
        <dbReference type="ARBA" id="ARBA00023172"/>
    </source>
</evidence>
<keyword evidence="2 4" id="KW-0238">DNA-binding</keyword>
<evidence type="ECO:0000259" key="5">
    <source>
        <dbReference type="PROSITE" id="PS51900"/>
    </source>
</evidence>
<evidence type="ECO:0000313" key="6">
    <source>
        <dbReference type="EMBL" id="HIX85483.1"/>
    </source>
</evidence>
<dbReference type="PANTHER" id="PTHR30349">
    <property type="entry name" value="PHAGE INTEGRASE-RELATED"/>
    <property type="match status" value="1"/>
</dbReference>
<keyword evidence="3" id="KW-0233">DNA recombination</keyword>
<keyword evidence="1" id="KW-0229">DNA integration</keyword>
<reference evidence="6" key="2">
    <citation type="submission" date="2021-04" db="EMBL/GenBank/DDBJ databases">
        <authorList>
            <person name="Gilroy R."/>
        </authorList>
    </citation>
    <scope>NUCLEOTIDE SEQUENCE</scope>
    <source>
        <strain evidence="6">ChiHecec2B26-12326</strain>
    </source>
</reference>
<feature type="domain" description="Core-binding (CB)" evidence="5">
    <location>
        <begin position="13"/>
        <end position="96"/>
    </location>
</feature>
<evidence type="ECO:0000313" key="7">
    <source>
        <dbReference type="Proteomes" id="UP000823847"/>
    </source>
</evidence>
<dbReference type="InterPro" id="IPR013762">
    <property type="entry name" value="Integrase-like_cat_sf"/>
</dbReference>
<dbReference type="InterPro" id="IPR010998">
    <property type="entry name" value="Integrase_recombinase_N"/>
</dbReference>
<name>A0A9D2BQ39_9BACT</name>
<protein>
    <submittedName>
        <fullName evidence="6">Site-specific integrase</fullName>
    </submittedName>
</protein>
<dbReference type="EMBL" id="DXEN01000014">
    <property type="protein sequence ID" value="HIX85483.1"/>
    <property type="molecule type" value="Genomic_DNA"/>
</dbReference>
<dbReference type="SUPFAM" id="SSF56349">
    <property type="entry name" value="DNA breaking-rejoining enzymes"/>
    <property type="match status" value="1"/>
</dbReference>
<dbReference type="Gene3D" id="1.10.443.10">
    <property type="entry name" value="Intergrase catalytic core"/>
    <property type="match status" value="1"/>
</dbReference>
<evidence type="ECO:0000256" key="4">
    <source>
        <dbReference type="PROSITE-ProRule" id="PRU01248"/>
    </source>
</evidence>
<dbReference type="GO" id="GO:0015074">
    <property type="term" value="P:DNA integration"/>
    <property type="evidence" value="ECO:0007669"/>
    <property type="project" value="UniProtKB-KW"/>
</dbReference>
<dbReference type="GO" id="GO:0006310">
    <property type="term" value="P:DNA recombination"/>
    <property type="evidence" value="ECO:0007669"/>
    <property type="project" value="UniProtKB-KW"/>
</dbReference>
<sequence>MRQHDYTRTHERKTLFGLLDYRIGRFRKQGKEKTAENYATALRNFRLFRKGKDILLRDLSAHVMMDFQAYLLDKGLRRNTVSLYMRQLRAAYNYALDAGIITVDRTPFRNVFTGVEKTRKRALKANVVRKLIRYDPDEDKNLEFARDMFLFSIFMQGMSFVDIAHLTQEQIRDGKLTYRRKKTGKSLTIVIPPCAQAIIDTYRVKHPDCPYLFPILFDPEKGKERKFASALRTYNNRLRRISEALKLDTPLSSYVARHKWV</sequence>
<proteinExistence type="predicted"/>
<dbReference type="InterPro" id="IPR050090">
    <property type="entry name" value="Tyrosine_recombinase_XerCD"/>
</dbReference>
<dbReference type="Gene3D" id="1.10.150.130">
    <property type="match status" value="1"/>
</dbReference>
<evidence type="ECO:0000256" key="1">
    <source>
        <dbReference type="ARBA" id="ARBA00022908"/>
    </source>
</evidence>
<dbReference type="Pfam" id="PF13102">
    <property type="entry name" value="Phage_int_SAM_5"/>
    <property type="match status" value="1"/>
</dbReference>
<organism evidence="6 7">
    <name type="scientific">Candidatus Parabacteroides intestinigallinarum</name>
    <dbReference type="NCBI Taxonomy" id="2838722"/>
    <lineage>
        <taxon>Bacteria</taxon>
        <taxon>Pseudomonadati</taxon>
        <taxon>Bacteroidota</taxon>
        <taxon>Bacteroidia</taxon>
        <taxon>Bacteroidales</taxon>
        <taxon>Tannerellaceae</taxon>
        <taxon>Parabacteroides</taxon>
    </lineage>
</organism>
<comment type="caution">
    <text evidence="6">The sequence shown here is derived from an EMBL/GenBank/DDBJ whole genome shotgun (WGS) entry which is preliminary data.</text>
</comment>
<evidence type="ECO:0000256" key="2">
    <source>
        <dbReference type="ARBA" id="ARBA00023125"/>
    </source>
</evidence>
<dbReference type="InterPro" id="IPR011010">
    <property type="entry name" value="DNA_brk_join_enz"/>
</dbReference>